<gene>
    <name evidence="4" type="ORF">CEUSTIGMA_g6830.t1</name>
</gene>
<evidence type="ECO:0000256" key="2">
    <source>
        <dbReference type="SAM" id="MobiDB-lite"/>
    </source>
</evidence>
<dbReference type="PROSITE" id="PS00018">
    <property type="entry name" value="EF_HAND_1"/>
    <property type="match status" value="1"/>
</dbReference>
<dbReference type="SUPFAM" id="SSF47473">
    <property type="entry name" value="EF-hand"/>
    <property type="match status" value="1"/>
</dbReference>
<dbReference type="InterPro" id="IPR018247">
    <property type="entry name" value="EF_Hand_1_Ca_BS"/>
</dbReference>
<dbReference type="EMBL" id="BEGY01000042">
    <property type="protein sequence ID" value="GAX79389.1"/>
    <property type="molecule type" value="Genomic_DNA"/>
</dbReference>
<evidence type="ECO:0000313" key="5">
    <source>
        <dbReference type="Proteomes" id="UP000232323"/>
    </source>
</evidence>
<dbReference type="PROSITE" id="PS50222">
    <property type="entry name" value="EF_HAND_2"/>
    <property type="match status" value="1"/>
</dbReference>
<evidence type="ECO:0000256" key="1">
    <source>
        <dbReference type="ARBA" id="ARBA00022837"/>
    </source>
</evidence>
<dbReference type="Gene3D" id="1.10.238.10">
    <property type="entry name" value="EF-hand"/>
    <property type="match status" value="1"/>
</dbReference>
<evidence type="ECO:0000313" key="4">
    <source>
        <dbReference type="EMBL" id="GAX79389.1"/>
    </source>
</evidence>
<dbReference type="InterPro" id="IPR011992">
    <property type="entry name" value="EF-hand-dom_pair"/>
</dbReference>
<organism evidence="4 5">
    <name type="scientific">Chlamydomonas eustigma</name>
    <dbReference type="NCBI Taxonomy" id="1157962"/>
    <lineage>
        <taxon>Eukaryota</taxon>
        <taxon>Viridiplantae</taxon>
        <taxon>Chlorophyta</taxon>
        <taxon>core chlorophytes</taxon>
        <taxon>Chlorophyceae</taxon>
        <taxon>CS clade</taxon>
        <taxon>Chlamydomonadales</taxon>
        <taxon>Chlamydomonadaceae</taxon>
        <taxon>Chlamydomonas</taxon>
    </lineage>
</organism>
<reference evidence="4 5" key="1">
    <citation type="submission" date="2017-08" db="EMBL/GenBank/DDBJ databases">
        <title>Acidophilic green algal genome provides insights into adaptation to an acidic environment.</title>
        <authorList>
            <person name="Hirooka S."/>
            <person name="Hirose Y."/>
            <person name="Kanesaki Y."/>
            <person name="Higuchi S."/>
            <person name="Fujiwara T."/>
            <person name="Onuma R."/>
            <person name="Era A."/>
            <person name="Ohbayashi R."/>
            <person name="Uzuka A."/>
            <person name="Nozaki H."/>
            <person name="Yoshikawa H."/>
            <person name="Miyagishima S.Y."/>
        </authorList>
    </citation>
    <scope>NUCLEOTIDE SEQUENCE [LARGE SCALE GENOMIC DNA]</scope>
    <source>
        <strain evidence="4 5">NIES-2499</strain>
    </source>
</reference>
<sequence>IESASKLTIQVLPQGQHIIEQAEDLDVPEIDPEDPSASQAVDLFRAMDKNQDGMVTRAEMLVAFRHNRQIADVLKMPPRIRLHDGTYDRFVAGFLSIDQVKLGTFGFNELCAYMGITPPEPSDEEGSSDEEAEDEEGEGESASRPLSPDL</sequence>
<keyword evidence="5" id="KW-1185">Reference proteome</keyword>
<feature type="region of interest" description="Disordered" evidence="2">
    <location>
        <begin position="116"/>
        <end position="150"/>
    </location>
</feature>
<feature type="compositionally biased region" description="Acidic residues" evidence="2">
    <location>
        <begin position="121"/>
        <end position="139"/>
    </location>
</feature>
<feature type="domain" description="EF-hand" evidence="3">
    <location>
        <begin position="35"/>
        <end position="70"/>
    </location>
</feature>
<name>A0A250X8Y8_9CHLO</name>
<protein>
    <recommendedName>
        <fullName evidence="3">EF-hand domain-containing protein</fullName>
    </recommendedName>
</protein>
<dbReference type="Proteomes" id="UP000232323">
    <property type="component" value="Unassembled WGS sequence"/>
</dbReference>
<dbReference type="InterPro" id="IPR002048">
    <property type="entry name" value="EF_hand_dom"/>
</dbReference>
<comment type="caution">
    <text evidence="4">The sequence shown here is derived from an EMBL/GenBank/DDBJ whole genome shotgun (WGS) entry which is preliminary data.</text>
</comment>
<accession>A0A250X8Y8</accession>
<proteinExistence type="predicted"/>
<dbReference type="AlphaFoldDB" id="A0A250X8Y8"/>
<keyword evidence="1" id="KW-0106">Calcium</keyword>
<evidence type="ECO:0000259" key="3">
    <source>
        <dbReference type="PROSITE" id="PS50222"/>
    </source>
</evidence>
<dbReference type="OrthoDB" id="1517790at2759"/>
<feature type="non-terminal residue" evidence="4">
    <location>
        <position position="1"/>
    </location>
</feature>
<dbReference type="GO" id="GO:0005509">
    <property type="term" value="F:calcium ion binding"/>
    <property type="evidence" value="ECO:0007669"/>
    <property type="project" value="InterPro"/>
</dbReference>